<protein>
    <submittedName>
        <fullName evidence="1">Uncharacterized protein</fullName>
    </submittedName>
</protein>
<name>A0A0K1EQP7_CHOCO</name>
<proteinExistence type="predicted"/>
<sequence length="30" mass="3264">MHDLAIFLVGFVVALALCEMRTAWKATAKG</sequence>
<gene>
    <name evidence="1" type="ORF">CMC5_074810</name>
</gene>
<dbReference type="Proteomes" id="UP000067626">
    <property type="component" value="Chromosome"/>
</dbReference>
<evidence type="ECO:0000313" key="2">
    <source>
        <dbReference type="Proteomes" id="UP000067626"/>
    </source>
</evidence>
<keyword evidence="2" id="KW-1185">Reference proteome</keyword>
<accession>A0A0K1EQP7</accession>
<organism evidence="1 2">
    <name type="scientific">Chondromyces crocatus</name>
    <dbReference type="NCBI Taxonomy" id="52"/>
    <lineage>
        <taxon>Bacteria</taxon>
        <taxon>Pseudomonadati</taxon>
        <taxon>Myxococcota</taxon>
        <taxon>Polyangia</taxon>
        <taxon>Polyangiales</taxon>
        <taxon>Polyangiaceae</taxon>
        <taxon>Chondromyces</taxon>
    </lineage>
</organism>
<dbReference type="AlphaFoldDB" id="A0A0K1EQP7"/>
<dbReference type="STRING" id="52.CMC5_074810"/>
<dbReference type="EMBL" id="CP012159">
    <property type="protein sequence ID" value="AKT43250.1"/>
    <property type="molecule type" value="Genomic_DNA"/>
</dbReference>
<dbReference type="KEGG" id="ccro:CMC5_074810"/>
<reference evidence="1 2" key="1">
    <citation type="submission" date="2015-07" db="EMBL/GenBank/DDBJ databases">
        <title>Genome analysis of myxobacterium Chondromyces crocatus Cm c5 reveals a high potential for natural compound synthesis and the genetic basis for the loss of fruiting body formation.</title>
        <authorList>
            <person name="Zaburannyi N."/>
            <person name="Bunk B."/>
            <person name="Maier J."/>
            <person name="Overmann J."/>
            <person name="Mueller R."/>
        </authorList>
    </citation>
    <scope>NUCLEOTIDE SEQUENCE [LARGE SCALE GENOMIC DNA]</scope>
    <source>
        <strain evidence="1 2">Cm c5</strain>
    </source>
</reference>
<evidence type="ECO:0000313" key="1">
    <source>
        <dbReference type="EMBL" id="AKT43250.1"/>
    </source>
</evidence>